<reference evidence="1 2" key="1">
    <citation type="submission" date="2023-01" db="EMBL/GenBank/DDBJ databases">
        <title>Analysis of 21 Apiospora genomes using comparative genomics revels a genus with tremendous synthesis potential of carbohydrate active enzymes and secondary metabolites.</title>
        <authorList>
            <person name="Sorensen T."/>
        </authorList>
    </citation>
    <scope>NUCLEOTIDE SEQUENCE [LARGE SCALE GENOMIC DNA]</scope>
    <source>
        <strain evidence="1 2">CBS 135458</strain>
    </source>
</reference>
<accession>A0ABR1T8Q4</accession>
<evidence type="ECO:0000313" key="2">
    <source>
        <dbReference type="Proteomes" id="UP001480595"/>
    </source>
</evidence>
<organism evidence="1 2">
    <name type="scientific">Apiospora phragmitis</name>
    <dbReference type="NCBI Taxonomy" id="2905665"/>
    <lineage>
        <taxon>Eukaryota</taxon>
        <taxon>Fungi</taxon>
        <taxon>Dikarya</taxon>
        <taxon>Ascomycota</taxon>
        <taxon>Pezizomycotina</taxon>
        <taxon>Sordariomycetes</taxon>
        <taxon>Xylariomycetidae</taxon>
        <taxon>Amphisphaeriales</taxon>
        <taxon>Apiosporaceae</taxon>
        <taxon>Apiospora</taxon>
    </lineage>
</organism>
<dbReference type="Proteomes" id="UP001480595">
    <property type="component" value="Unassembled WGS sequence"/>
</dbReference>
<gene>
    <name evidence="1" type="ORF">PG994_013475</name>
</gene>
<keyword evidence="2" id="KW-1185">Reference proteome</keyword>
<protein>
    <submittedName>
        <fullName evidence="1">Uncharacterized protein</fullName>
    </submittedName>
</protein>
<sequence>MTPGVVEEKRGQYHGVVWDSDHDRSAGIVVLLGPPIRLRLFADVGLLDLVLGTVDRCTHRTRRPVADLQLSPPELGADGDIRGNGMPSTLHSTHPFTCRQGLTTSDHAEWFRCRLQYRQSETKLITIVDMNARTTSTALATHGTNVHLHALAVVYQTPVRINNHH</sequence>
<dbReference type="EMBL" id="JAQQWL010000013">
    <property type="protein sequence ID" value="KAK8042992.1"/>
    <property type="molecule type" value="Genomic_DNA"/>
</dbReference>
<name>A0ABR1T8Q4_9PEZI</name>
<dbReference type="RefSeq" id="XP_066709845.1">
    <property type="nucleotide sequence ID" value="XM_066864884.1"/>
</dbReference>
<comment type="caution">
    <text evidence="1">The sequence shown here is derived from an EMBL/GenBank/DDBJ whole genome shotgun (WGS) entry which is preliminary data.</text>
</comment>
<proteinExistence type="predicted"/>
<dbReference type="GeneID" id="92097947"/>
<evidence type="ECO:0000313" key="1">
    <source>
        <dbReference type="EMBL" id="KAK8042992.1"/>
    </source>
</evidence>